<organism evidence="1">
    <name type="scientific">Caldilinea aerophila</name>
    <dbReference type="NCBI Taxonomy" id="133453"/>
    <lineage>
        <taxon>Bacteria</taxon>
        <taxon>Bacillati</taxon>
        <taxon>Chloroflexota</taxon>
        <taxon>Caldilineae</taxon>
        <taxon>Caldilineales</taxon>
        <taxon>Caldilineaceae</taxon>
        <taxon>Caldilinea</taxon>
    </lineage>
</organism>
<name>A0A7C1FF07_9CHLR</name>
<dbReference type="Gene3D" id="1.25.40.10">
    <property type="entry name" value="Tetratricopeptide repeat domain"/>
    <property type="match status" value="1"/>
</dbReference>
<reference evidence="1" key="1">
    <citation type="journal article" date="2020" name="mSystems">
        <title>Genome- and Community-Level Interaction Insights into Carbon Utilization and Element Cycling Functions of Hydrothermarchaeota in Hydrothermal Sediment.</title>
        <authorList>
            <person name="Zhou Z."/>
            <person name="Liu Y."/>
            <person name="Xu W."/>
            <person name="Pan J."/>
            <person name="Luo Z.H."/>
            <person name="Li M."/>
        </authorList>
    </citation>
    <scope>NUCLEOTIDE SEQUENCE [LARGE SCALE GENOMIC DNA]</scope>
    <source>
        <strain evidence="1">SpSt-289</strain>
    </source>
</reference>
<dbReference type="AlphaFoldDB" id="A0A7C1FF07"/>
<evidence type="ECO:0000313" key="1">
    <source>
        <dbReference type="EMBL" id="HDX31079.1"/>
    </source>
</evidence>
<sequence length="403" mass="46911">MNDSTRAQRIVTPAKGSWEEKLIEGRELLAKQEDSGRALLQDLIERLFQMPETMRLAGNQRLNTILLAALLLLARNLAHRDQIDEAAALLERAETVERPERRTRWRFYRARVLLLNEPRDEGFELLQALAASEANVKKRLELWETYLNRAFYWHQLDRIEQTIVELERAANRASATSGDETEARLLQSVRAYFQARVCLAQDRIEEAQHWMDYALAQQSLPFNYIYDFVLELTVRGEYTKALKWVQRDQENIEFVKFLSGYIHFHLGDRSEAERLWRQVIRIFLDADESEEIDPAAIVLSDYYLGSKERLGLSILLQSMQEKEKEEITSREFLLTGLGWAMLGEKLSAHSNFKLALMRLKFLGISPKLEWHWWLFCKDLIPAADLPEYEGYFAISSTSSGSMS</sequence>
<accession>A0A7C1FF07</accession>
<dbReference type="Pfam" id="PF07721">
    <property type="entry name" value="TPR_4"/>
    <property type="match status" value="1"/>
</dbReference>
<protein>
    <submittedName>
        <fullName evidence="1">Tetratricopeptide repeat protein</fullName>
    </submittedName>
</protein>
<dbReference type="InterPro" id="IPR011717">
    <property type="entry name" value="TPR-4"/>
</dbReference>
<comment type="caution">
    <text evidence="1">The sequence shown here is derived from an EMBL/GenBank/DDBJ whole genome shotgun (WGS) entry which is preliminary data.</text>
</comment>
<dbReference type="GO" id="GO:0042802">
    <property type="term" value="F:identical protein binding"/>
    <property type="evidence" value="ECO:0007669"/>
    <property type="project" value="InterPro"/>
</dbReference>
<proteinExistence type="predicted"/>
<dbReference type="SUPFAM" id="SSF48452">
    <property type="entry name" value="TPR-like"/>
    <property type="match status" value="1"/>
</dbReference>
<dbReference type="InterPro" id="IPR011990">
    <property type="entry name" value="TPR-like_helical_dom_sf"/>
</dbReference>
<dbReference type="EMBL" id="DSMG01000070">
    <property type="protein sequence ID" value="HDX31079.1"/>
    <property type="molecule type" value="Genomic_DNA"/>
</dbReference>
<gene>
    <name evidence="1" type="ORF">ENQ20_06240</name>
</gene>